<dbReference type="STRING" id="1179773.BN6_11000"/>
<dbReference type="InterPro" id="IPR021878">
    <property type="entry name" value="TgpA_N"/>
</dbReference>
<dbReference type="InterPro" id="IPR052901">
    <property type="entry name" value="Bact_TGase-like"/>
</dbReference>
<dbReference type="Gene3D" id="3.10.620.30">
    <property type="match status" value="1"/>
</dbReference>
<feature type="region of interest" description="Disordered" evidence="1">
    <location>
        <begin position="540"/>
        <end position="572"/>
    </location>
</feature>
<dbReference type="Pfam" id="PF11992">
    <property type="entry name" value="TgpA_N"/>
    <property type="match status" value="1"/>
</dbReference>
<feature type="transmembrane region" description="Helical" evidence="2">
    <location>
        <begin position="599"/>
        <end position="624"/>
    </location>
</feature>
<name>K0JRL2_SACES</name>
<protein>
    <recommendedName>
        <fullName evidence="7">Transglutaminase-like domain-containing protein</fullName>
    </recommendedName>
</protein>
<feature type="transmembrane region" description="Helical" evidence="2">
    <location>
        <begin position="202"/>
        <end position="226"/>
    </location>
</feature>
<organism evidence="5 6">
    <name type="scientific">Saccharothrix espanaensis (strain ATCC 51144 / DSM 44229 / JCM 9112 / NBRC 15066 / NRRL 15764)</name>
    <dbReference type="NCBI Taxonomy" id="1179773"/>
    <lineage>
        <taxon>Bacteria</taxon>
        <taxon>Bacillati</taxon>
        <taxon>Actinomycetota</taxon>
        <taxon>Actinomycetes</taxon>
        <taxon>Pseudonocardiales</taxon>
        <taxon>Pseudonocardiaceae</taxon>
        <taxon>Saccharothrix</taxon>
    </lineage>
</organism>
<feature type="domain" description="Transglutaminase-like" evidence="3">
    <location>
        <begin position="423"/>
        <end position="535"/>
    </location>
</feature>
<keyword evidence="6" id="KW-1185">Reference proteome</keyword>
<reference evidence="5 6" key="1">
    <citation type="journal article" date="2012" name="BMC Genomics">
        <title>Complete genome sequence of Saccharothrix espanaensis DSM 44229T and comparison to the other completely sequenced Pseudonocardiaceae.</title>
        <authorList>
            <person name="Strobel T."/>
            <person name="Al-Dilaimi A."/>
            <person name="Blom J."/>
            <person name="Gessner A."/>
            <person name="Kalinowski J."/>
            <person name="Luzhetska M."/>
            <person name="Puhler A."/>
            <person name="Szczepanowski R."/>
            <person name="Bechthold A."/>
            <person name="Ruckert C."/>
        </authorList>
    </citation>
    <scope>NUCLEOTIDE SEQUENCE [LARGE SCALE GENOMIC DNA]</scope>
    <source>
        <strain evidence="6">ATCC 51144 / DSM 44229 / JCM 9112 / NBRC 15066 / NRRL 15764</strain>
    </source>
</reference>
<feature type="domain" description="Protein-glutamine gamma-glutamyltransferase TgpA N-terminal" evidence="4">
    <location>
        <begin position="19"/>
        <end position="397"/>
    </location>
</feature>
<dbReference type="eggNOG" id="COG1305">
    <property type="taxonomic scope" value="Bacteria"/>
</dbReference>
<feature type="transmembrane region" description="Helical" evidence="2">
    <location>
        <begin position="124"/>
        <end position="143"/>
    </location>
</feature>
<keyword evidence="2" id="KW-0812">Transmembrane</keyword>
<feature type="transmembrane region" description="Helical" evidence="2">
    <location>
        <begin position="12"/>
        <end position="29"/>
    </location>
</feature>
<dbReference type="AlphaFoldDB" id="K0JRL2"/>
<dbReference type="BioCyc" id="SESP1179773:BN6_RS05420-MONOMER"/>
<evidence type="ECO:0008006" key="7">
    <source>
        <dbReference type="Google" id="ProtNLM"/>
    </source>
</evidence>
<dbReference type="PANTHER" id="PTHR42736">
    <property type="entry name" value="PROTEIN-GLUTAMINE GAMMA-GLUTAMYLTRANSFERASE"/>
    <property type="match status" value="1"/>
</dbReference>
<gene>
    <name evidence="5" type="ordered locus">BN6_11000</name>
</gene>
<dbReference type="EMBL" id="HE804045">
    <property type="protein sequence ID" value="CCH28426.1"/>
    <property type="molecule type" value="Genomic_DNA"/>
</dbReference>
<evidence type="ECO:0000259" key="4">
    <source>
        <dbReference type="Pfam" id="PF11992"/>
    </source>
</evidence>
<feature type="transmembrane region" description="Helical" evidence="2">
    <location>
        <begin position="35"/>
        <end position="55"/>
    </location>
</feature>
<dbReference type="RefSeq" id="WP_015098539.1">
    <property type="nucleotide sequence ID" value="NC_019673.1"/>
</dbReference>
<evidence type="ECO:0000256" key="2">
    <source>
        <dbReference type="SAM" id="Phobius"/>
    </source>
</evidence>
<dbReference type="PANTHER" id="PTHR42736:SF1">
    <property type="entry name" value="PROTEIN-GLUTAMINE GAMMA-GLUTAMYLTRANSFERASE"/>
    <property type="match status" value="1"/>
</dbReference>
<dbReference type="SUPFAM" id="SSF54001">
    <property type="entry name" value="Cysteine proteinases"/>
    <property type="match status" value="1"/>
</dbReference>
<keyword evidence="2" id="KW-1133">Transmembrane helix</keyword>
<accession>K0JRL2</accession>
<dbReference type="KEGG" id="sesp:BN6_11000"/>
<feature type="transmembrane region" description="Helical" evidence="2">
    <location>
        <begin position="150"/>
        <end position="167"/>
    </location>
</feature>
<dbReference type="InterPro" id="IPR038765">
    <property type="entry name" value="Papain-like_cys_pep_sf"/>
</dbReference>
<sequence>MRLSWPRRADFADAGFLAALFALALVGFHTTYTGWAFFGVGLAGLVLGVLVGFLATGLRQPMITVAFLTLAVFFLLGGAVATRERVVAGVLPTLESVSGLADLSVNAWKQLLTTLPPVDGGGPLLVIPYILGLLCGSGGFTLARRVPASAAPVLAPLLVLAAVILLGTGEETVFVLGVAFALVALAWAGVRSRRSRRSSAGLRRAATALVLLGVGGGLVGGVGALLPGAGHRLVLRDYVEPPFEIGVYASPLVGYRKYTKDANQLWDQTLFTVKGLPEGERIRIAALDDYDGSVWAATNGPREVGERNGFQRVGARIPAVGEGREVELAVTVEPAFESAEEVNAWLPGAGKATRISFEGDRAASHTEQLRYNLATASGIVADRLRAGDKYTVQAVLPSGDVPEDLQPYGRPVVSDLAFVRGKAQQWAGGSPNLGDKLRAVAGHLRDNGAYTDGGPGETEYLPGHGLGRMAAFFNAAKPVGNDEQYAAAYALVANHLGMPARVVLGATPGKDGVVRGEHVHAWVEIHVADGRWLAVSDFVPDRSKRPDRQPPQQVDNTDASIVPPPNAMRLPDSLTDAGRVEANSGRRGVAEDAWVVPSWLLGVLTWAGPPVLLVVSVVLAIVLLKTRRRVRRRSTGPMALRVARAWRDLVDHARDLGAKVPLGTTRLEEAEHLAHAWTAGTVVPPASTWPVRSGAEELPGFVEPTVHSPLQLRDLARAADATVFGPGEPGEGVVADYWQRVDKARRSLGRGLPWWRRWFGVVNLRSFRHR</sequence>
<feature type="transmembrane region" description="Helical" evidence="2">
    <location>
        <begin position="62"/>
        <end position="81"/>
    </location>
</feature>
<evidence type="ECO:0000256" key="1">
    <source>
        <dbReference type="SAM" id="MobiDB-lite"/>
    </source>
</evidence>
<evidence type="ECO:0000313" key="5">
    <source>
        <dbReference type="EMBL" id="CCH28426.1"/>
    </source>
</evidence>
<feature type="transmembrane region" description="Helical" evidence="2">
    <location>
        <begin position="173"/>
        <end position="190"/>
    </location>
</feature>
<proteinExistence type="predicted"/>
<keyword evidence="2" id="KW-0472">Membrane</keyword>
<dbReference type="Proteomes" id="UP000006281">
    <property type="component" value="Chromosome"/>
</dbReference>
<dbReference type="InterPro" id="IPR002931">
    <property type="entry name" value="Transglutaminase-like"/>
</dbReference>
<dbReference type="HOGENOM" id="CLU_012121_2_0_11"/>
<dbReference type="OrthoDB" id="3651060at2"/>
<evidence type="ECO:0000313" key="6">
    <source>
        <dbReference type="Proteomes" id="UP000006281"/>
    </source>
</evidence>
<feature type="compositionally biased region" description="Polar residues" evidence="1">
    <location>
        <begin position="550"/>
        <end position="559"/>
    </location>
</feature>
<dbReference type="PATRIC" id="fig|1179773.3.peg.1101"/>
<dbReference type="Pfam" id="PF01841">
    <property type="entry name" value="Transglut_core"/>
    <property type="match status" value="1"/>
</dbReference>
<evidence type="ECO:0000259" key="3">
    <source>
        <dbReference type="Pfam" id="PF01841"/>
    </source>
</evidence>